<proteinExistence type="predicted"/>
<keyword evidence="3" id="KW-0282">Flagellum</keyword>
<keyword evidence="3" id="KW-0966">Cell projection</keyword>
<feature type="region of interest" description="Disordered" evidence="1">
    <location>
        <begin position="1"/>
        <end position="23"/>
    </location>
</feature>
<dbReference type="Gene3D" id="2.60.40.4070">
    <property type="match status" value="2"/>
</dbReference>
<dbReference type="Pfam" id="PF13860">
    <property type="entry name" value="FlgD_ig"/>
    <property type="match status" value="2"/>
</dbReference>
<evidence type="ECO:0000313" key="4">
    <source>
        <dbReference type="Proteomes" id="UP001330434"/>
    </source>
</evidence>
<dbReference type="EMBL" id="CP133270">
    <property type="protein sequence ID" value="WVX67138.1"/>
    <property type="molecule type" value="Genomic_DNA"/>
</dbReference>
<name>A0ABZ2C662_9PROT</name>
<dbReference type="Gene3D" id="2.30.30.910">
    <property type="match status" value="1"/>
</dbReference>
<evidence type="ECO:0000313" key="3">
    <source>
        <dbReference type="EMBL" id="WVX67138.1"/>
    </source>
</evidence>
<dbReference type="Proteomes" id="UP001330434">
    <property type="component" value="Chromosome"/>
</dbReference>
<gene>
    <name evidence="3" type="ORF">Bealeia1_01335</name>
</gene>
<dbReference type="RefSeq" id="WP_331255922.1">
    <property type="nucleotide sequence ID" value="NZ_CP133270.1"/>
</dbReference>
<evidence type="ECO:0000256" key="1">
    <source>
        <dbReference type="SAM" id="MobiDB-lite"/>
    </source>
</evidence>
<keyword evidence="3" id="KW-0969">Cilium</keyword>
<dbReference type="InterPro" id="IPR025965">
    <property type="entry name" value="FlgD/Vpr_Ig-like"/>
</dbReference>
<reference evidence="3 4" key="1">
    <citation type="journal article" date="2024" name="Environ. Microbiol.">
        <title>Novel evolutionary insights on the interactions of the Holosporales (Alphaproteobacteria) with eukaryotic hosts from comparative genomics.</title>
        <authorList>
            <person name="Giovannini M."/>
            <person name="Petroni G."/>
            <person name="Castelli M."/>
        </authorList>
    </citation>
    <scope>NUCLEOTIDE SEQUENCE [LARGE SCALE GENOMIC DNA]</scope>
    <source>
        <strain evidence="3 4">US_Bl 15I1</strain>
    </source>
</reference>
<organism evidence="3 4">
    <name type="scientific">Candidatus Bealeia paramacronuclearis</name>
    <dbReference type="NCBI Taxonomy" id="1921001"/>
    <lineage>
        <taxon>Bacteria</taxon>
        <taxon>Pseudomonadati</taxon>
        <taxon>Pseudomonadota</taxon>
        <taxon>Alphaproteobacteria</taxon>
        <taxon>Holosporales</taxon>
        <taxon>Holosporaceae</taxon>
        <taxon>Candidatus Bealeia</taxon>
    </lineage>
</organism>
<keyword evidence="4" id="KW-1185">Reference proteome</keyword>
<sequence>MATTQAISKSAVPLDAKKKKREGKKLDMENIGFQLMIKQMMNQNPMNPQKPKDMSATFFQMNSTKNQTAQLEKMDKVIEKMDMMMGVQANNFKGQEIVAKGNQFVLPDLPKMAYEIPEGTKVAMIHVFNDKNDHVKTYIGESTPGKHDITFDGFNSNGAKLPEGNYKYVLETENVSGVAQSQKLGRFDLKNRSQNLMYELPQNVEKATLVMSNEEGRIVGAMNLDGPKGHLTSGRHEIPFEGLGQKGVPLPGGKYTFRVKAWDAENQEIQGETLVSGKVQWGEMKDKSPMLNLGNGLSVPLSDYRATRAISMLTEQP</sequence>
<feature type="domain" description="FlgD/Vpr Ig-like" evidence="2">
    <location>
        <begin position="195"/>
        <end position="264"/>
    </location>
</feature>
<protein>
    <submittedName>
        <fullName evidence="3">Flagellar hook assembly protein FlgD</fullName>
    </submittedName>
</protein>
<feature type="domain" description="FlgD/Vpr Ig-like" evidence="2">
    <location>
        <begin position="114"/>
        <end position="173"/>
    </location>
</feature>
<accession>A0ABZ2C662</accession>
<evidence type="ECO:0000259" key="2">
    <source>
        <dbReference type="Pfam" id="PF13860"/>
    </source>
</evidence>